<evidence type="ECO:0000313" key="1">
    <source>
        <dbReference type="EMBL" id="GBH15395.1"/>
    </source>
</evidence>
<sequence length="88" mass="9785">MQGAGGQPVTRDLDAGRITRVPGKQTADALLRCLLHQSHCFAQCGAGWFFHQHMLACGQRLPHKRKSTLRRCAERNGVNVQPAFEQFA</sequence>
<organism evidence="1 2">
    <name type="scientific">Pseudomonas syringae pv. actinidiae</name>
    <dbReference type="NCBI Taxonomy" id="103796"/>
    <lineage>
        <taxon>Bacteria</taxon>
        <taxon>Pseudomonadati</taxon>
        <taxon>Pseudomonadota</taxon>
        <taxon>Gammaproteobacteria</taxon>
        <taxon>Pseudomonadales</taxon>
        <taxon>Pseudomonadaceae</taxon>
        <taxon>Pseudomonas</taxon>
        <taxon>Pseudomonas syringae</taxon>
    </lineage>
</organism>
<evidence type="ECO:0000313" key="2">
    <source>
        <dbReference type="Proteomes" id="UP000248291"/>
    </source>
</evidence>
<proteinExistence type="predicted"/>
<name>A0AAN4Q419_PSESF</name>
<comment type="caution">
    <text evidence="1">The sequence shown here is derived from an EMBL/GenBank/DDBJ whole genome shotgun (WGS) entry which is preliminary data.</text>
</comment>
<accession>A0AAN4Q419</accession>
<dbReference type="AlphaFoldDB" id="A0AAN4Q419"/>
<keyword evidence="1" id="KW-0238">DNA-binding</keyword>
<protein>
    <submittedName>
        <fullName evidence="1">DNA-binding transcriptional regulator</fullName>
    </submittedName>
</protein>
<dbReference type="EMBL" id="BGKA01000042">
    <property type="protein sequence ID" value="GBH15395.1"/>
    <property type="molecule type" value="Genomic_DNA"/>
</dbReference>
<gene>
    <name evidence="1" type="ORF">KPSA3_01320</name>
</gene>
<reference evidence="1 2" key="1">
    <citation type="submission" date="2018-04" db="EMBL/GenBank/DDBJ databases">
        <title>Draft genome sequence of Pseudomonas syringae pv. actinidiae biovar 3 strains isolated from kiwifruit in Kagawa prefecture.</title>
        <authorList>
            <person name="Tabuchi M."/>
            <person name="Saito M."/>
            <person name="Fujiwara S."/>
            <person name="Sasa N."/>
            <person name="Akimitsu K."/>
            <person name="Gomi K."/>
            <person name="Konishi-Sugita S."/>
            <person name="Hamano K."/>
            <person name="Kataoka I."/>
        </authorList>
    </citation>
    <scope>NUCLEOTIDE SEQUENCE [LARGE SCALE GENOMIC DNA]</scope>
    <source>
        <strain evidence="1 2">MAFF212211</strain>
    </source>
</reference>
<dbReference type="GO" id="GO:0003677">
    <property type="term" value="F:DNA binding"/>
    <property type="evidence" value="ECO:0007669"/>
    <property type="project" value="UniProtKB-KW"/>
</dbReference>
<dbReference type="Proteomes" id="UP000248291">
    <property type="component" value="Unassembled WGS sequence"/>
</dbReference>